<dbReference type="InterPro" id="IPR036378">
    <property type="entry name" value="FAS1_dom_sf"/>
</dbReference>
<evidence type="ECO:0000313" key="3">
    <source>
        <dbReference type="EMBL" id="CED83462.1"/>
    </source>
</evidence>
<dbReference type="Gene3D" id="2.30.180.10">
    <property type="entry name" value="FAS1 domain"/>
    <property type="match status" value="1"/>
</dbReference>
<reference evidence="3" key="1">
    <citation type="submission" date="2014-08" db="EMBL/GenBank/DDBJ databases">
        <authorList>
            <person name="Sharma Rahul"/>
            <person name="Thines Marco"/>
        </authorList>
    </citation>
    <scope>NUCLEOTIDE SEQUENCE</scope>
</reference>
<protein>
    <submittedName>
        <fullName evidence="3">FAS1 domain</fullName>
    </submittedName>
</protein>
<evidence type="ECO:0000256" key="2">
    <source>
        <dbReference type="SAM" id="MobiDB-lite"/>
    </source>
</evidence>
<feature type="compositionally biased region" description="Polar residues" evidence="2">
    <location>
        <begin position="1"/>
        <end position="11"/>
    </location>
</feature>
<accession>A0A0F7SN29</accession>
<dbReference type="EMBL" id="LN483142">
    <property type="protein sequence ID" value="CED83462.1"/>
    <property type="molecule type" value="Genomic_DNA"/>
</dbReference>
<dbReference type="InterPro" id="IPR040200">
    <property type="entry name" value="Mug57-like"/>
</dbReference>
<dbReference type="AlphaFoldDB" id="A0A0F7SN29"/>
<sequence>MAGNSADTQPEQKPLSAPPLRHSANSPLLSDILTVERRAGLWFDYARDCSDVMKRLTDESQSTTVLVPVNSAIVALPRKPHQLPPSSKIEIKDISFEEQDMAHASQVERWIQGHVIPESVPFPLPTQSAPFPTLLDSFSISFNQSGQSDDGAKSIVVNPGEARVVDVLHGRNWRVVFLEGVVAVPVQG</sequence>
<dbReference type="PANTHER" id="PTHR28156:SF1">
    <property type="entry name" value="FAS1 DOMAIN-CONTAINING PROTEIN YDR262W"/>
    <property type="match status" value="1"/>
</dbReference>
<dbReference type="SUPFAM" id="SSF82153">
    <property type="entry name" value="FAS1 domain"/>
    <property type="match status" value="1"/>
</dbReference>
<keyword evidence="1" id="KW-0732">Signal</keyword>
<feature type="region of interest" description="Disordered" evidence="2">
    <location>
        <begin position="1"/>
        <end position="24"/>
    </location>
</feature>
<organism evidence="3">
    <name type="scientific">Phaffia rhodozyma</name>
    <name type="common">Yeast</name>
    <name type="synonym">Xanthophyllomyces dendrorhous</name>
    <dbReference type="NCBI Taxonomy" id="264483"/>
    <lineage>
        <taxon>Eukaryota</taxon>
        <taxon>Fungi</taxon>
        <taxon>Dikarya</taxon>
        <taxon>Basidiomycota</taxon>
        <taxon>Agaricomycotina</taxon>
        <taxon>Tremellomycetes</taxon>
        <taxon>Cystofilobasidiales</taxon>
        <taxon>Mrakiaceae</taxon>
        <taxon>Phaffia</taxon>
    </lineage>
</organism>
<name>A0A0F7SN29_PHARH</name>
<proteinExistence type="predicted"/>
<evidence type="ECO:0000256" key="1">
    <source>
        <dbReference type="ARBA" id="ARBA00022729"/>
    </source>
</evidence>
<dbReference type="PANTHER" id="PTHR28156">
    <property type="entry name" value="FAS1 DOMAIN-CONTAINING PROTEIN YDR262W"/>
    <property type="match status" value="1"/>
</dbReference>